<proteinExistence type="predicted"/>
<evidence type="ECO:0000313" key="1">
    <source>
        <dbReference type="EMBL" id="CAB4149471.1"/>
    </source>
</evidence>
<sequence length="105" mass="11890">MTNYEKVLEINYADKEWSISNNDYATLVWISDGTPPTQAELDAQWPQVEYNSQVASIETTRRTQYEAQSDGLFFEWQRGTNTQAAWEAAVQAVKDANPYPPNPAG</sequence>
<accession>A0A6J5MTY6</accession>
<name>A0A6J5MTY6_9CAUD</name>
<reference evidence="1" key="1">
    <citation type="submission" date="2020-04" db="EMBL/GenBank/DDBJ databases">
        <authorList>
            <person name="Chiriac C."/>
            <person name="Salcher M."/>
            <person name="Ghai R."/>
            <person name="Kavagutti S V."/>
        </authorList>
    </citation>
    <scope>NUCLEOTIDE SEQUENCE</scope>
</reference>
<organism evidence="1">
    <name type="scientific">uncultured Caudovirales phage</name>
    <dbReference type="NCBI Taxonomy" id="2100421"/>
    <lineage>
        <taxon>Viruses</taxon>
        <taxon>Duplodnaviria</taxon>
        <taxon>Heunggongvirae</taxon>
        <taxon>Uroviricota</taxon>
        <taxon>Caudoviricetes</taxon>
        <taxon>Peduoviridae</taxon>
        <taxon>Maltschvirus</taxon>
        <taxon>Maltschvirus maltsch</taxon>
    </lineage>
</organism>
<gene>
    <name evidence="1" type="ORF">UFOVP557_1</name>
</gene>
<dbReference type="EMBL" id="LR796524">
    <property type="protein sequence ID" value="CAB4149471.1"/>
    <property type="molecule type" value="Genomic_DNA"/>
</dbReference>
<protein>
    <submittedName>
        <fullName evidence="1">Uncharacterized protein</fullName>
    </submittedName>
</protein>